<accession>A0A0R0L6A0</accession>
<dbReference type="Gene3D" id="3.30.70.330">
    <property type="match status" value="1"/>
</dbReference>
<dbReference type="GO" id="GO:0005737">
    <property type="term" value="C:cytoplasm"/>
    <property type="evidence" value="ECO:0000318"/>
    <property type="project" value="GO_Central"/>
</dbReference>
<dbReference type="Gramene" id="KRH74759">
    <property type="protein sequence ID" value="KRH74759"/>
    <property type="gene ID" value="GLYMA_01G041600"/>
</dbReference>
<dbReference type="PROSITE" id="PS50102">
    <property type="entry name" value="RRM"/>
    <property type="match status" value="1"/>
</dbReference>
<dbReference type="PaxDb" id="3847-GLYMA01G04870.1"/>
<dbReference type="SMR" id="A0A0R0L6A0"/>
<feature type="repeat" description="RCC1" evidence="3">
    <location>
        <begin position="404"/>
        <end position="447"/>
    </location>
</feature>
<feature type="region of interest" description="Disordered" evidence="4">
    <location>
        <begin position="1"/>
        <end position="37"/>
    </location>
</feature>
<dbReference type="PANTHER" id="PTHR22870">
    <property type="entry name" value="REGULATOR OF CHROMOSOME CONDENSATION"/>
    <property type="match status" value="1"/>
</dbReference>
<dbReference type="InterPro" id="IPR000504">
    <property type="entry name" value="RRM_dom"/>
</dbReference>
<keyword evidence="2" id="KW-0694">RNA-binding</keyword>
<evidence type="ECO:0000313" key="8">
    <source>
        <dbReference type="Proteomes" id="UP000008827"/>
    </source>
</evidence>
<evidence type="ECO:0000313" key="6">
    <source>
        <dbReference type="EMBL" id="KRH74759.1"/>
    </source>
</evidence>
<dbReference type="Proteomes" id="UP000008827">
    <property type="component" value="Chromosome 1"/>
</dbReference>
<dbReference type="CDD" id="cd00590">
    <property type="entry name" value="RRM_SF"/>
    <property type="match status" value="1"/>
</dbReference>
<feature type="repeat" description="RCC1" evidence="3">
    <location>
        <begin position="295"/>
        <end position="346"/>
    </location>
</feature>
<sequence>MSRKRDRSAYFSRHDAAKRRLPLPEPAEEETPTMRPAPPSAVVVMGLPQDCSVLDLKSRFEIYGAISRIRIDRDAVGYITYRTKDSADAAIAAGLDPTFGITVNSKMVQVLWATDPLAMWREGVGNSRNKGSMSKLVRAEVPLSKHGRGNRLASPIGNTKLSEASSGSSVLEVSFKGREINEDDKDESEQRVWSWGAGTEGQLGTKILQDEHFPQLLHQPSLSSISSLACGGAHVIALTSAGKVLSWGRGNSGQLGHGLVVSNSLYPKAVTSLDGYFITHVSAGWGHSGFVSDNGCVFTCGDGSFGQLGHGDHASHCSPVKVSCFVDQHVEQVACGMRHSLVLLKDCTGNQVYGFGSGKRGQLGVSNDRVKSVNVPKVVSGFEGVEIAGIAANGDHSAAVSVDGHVYTWGRGFKGFEDARVPQCLNSSLNFTKVALGWNHALAMSGEGEVCMLGGNHLGVLSDLQNISPAKHLPHLREVNLEKVPGLDGTKITDIATGAEHSVIVTEHGEIKTWGWGEHGQLGLGDTRDRISPVTVSLGYDLNEAASVIVFCGSGFTFAVTMP</sequence>
<dbReference type="AlphaFoldDB" id="A0A0R0L6A0"/>
<feature type="repeat" description="RCC1" evidence="3">
    <location>
        <begin position="509"/>
        <end position="563"/>
    </location>
</feature>
<feature type="repeat" description="RCC1" evidence="3">
    <location>
        <begin position="242"/>
        <end position="294"/>
    </location>
</feature>
<reference evidence="6" key="3">
    <citation type="submission" date="2018-07" db="EMBL/GenBank/DDBJ databases">
        <title>WGS assembly of Glycine max.</title>
        <authorList>
            <person name="Schmutz J."/>
            <person name="Cannon S."/>
            <person name="Schlueter J."/>
            <person name="Ma J."/>
            <person name="Mitros T."/>
            <person name="Nelson W."/>
            <person name="Hyten D."/>
            <person name="Song Q."/>
            <person name="Thelen J."/>
            <person name="Cheng J."/>
            <person name="Xu D."/>
            <person name="Hellsten U."/>
            <person name="May G."/>
            <person name="Yu Y."/>
            <person name="Sakurai T."/>
            <person name="Umezawa T."/>
            <person name="Bhattacharyya M."/>
            <person name="Sandhu D."/>
            <person name="Valliyodan B."/>
            <person name="Lindquist E."/>
            <person name="Peto M."/>
            <person name="Grant D."/>
            <person name="Shu S."/>
            <person name="Goodstein D."/>
            <person name="Barry K."/>
            <person name="Futrell-Griggs M."/>
            <person name="Abernathy B."/>
            <person name="Du J."/>
            <person name="Tian Z."/>
            <person name="Zhu L."/>
            <person name="Gill N."/>
            <person name="Joshi T."/>
            <person name="Libault M."/>
            <person name="Sethuraman A."/>
            <person name="Zhang X."/>
            <person name="Shinozaki K."/>
            <person name="Nguyen H."/>
            <person name="Wing R."/>
            <person name="Cregan P."/>
            <person name="Specht J."/>
            <person name="Grimwood J."/>
            <person name="Rokhsar D."/>
            <person name="Stacey G."/>
            <person name="Shoemaker R."/>
            <person name="Jackson S."/>
        </authorList>
    </citation>
    <scope>NUCLEOTIDE SEQUENCE</scope>
    <source>
        <tissue evidence="6">Callus</tissue>
    </source>
</reference>
<dbReference type="InterPro" id="IPR009091">
    <property type="entry name" value="RCC1/BLIP-II"/>
</dbReference>
<evidence type="ECO:0000256" key="2">
    <source>
        <dbReference type="PROSITE-ProRule" id="PRU00176"/>
    </source>
</evidence>
<evidence type="ECO:0000256" key="4">
    <source>
        <dbReference type="SAM" id="MobiDB-lite"/>
    </source>
</evidence>
<dbReference type="InterPro" id="IPR035979">
    <property type="entry name" value="RBD_domain_sf"/>
</dbReference>
<keyword evidence="8" id="KW-1185">Reference proteome</keyword>
<evidence type="ECO:0000259" key="5">
    <source>
        <dbReference type="PROSITE" id="PS50102"/>
    </source>
</evidence>
<keyword evidence="1" id="KW-0677">Repeat</keyword>
<dbReference type="Pfam" id="PF25390">
    <property type="entry name" value="WD40_RLD"/>
    <property type="match status" value="1"/>
</dbReference>
<reference evidence="6 7" key="1">
    <citation type="journal article" date="2010" name="Nature">
        <title>Genome sequence of the palaeopolyploid soybean.</title>
        <authorList>
            <person name="Schmutz J."/>
            <person name="Cannon S.B."/>
            <person name="Schlueter J."/>
            <person name="Ma J."/>
            <person name="Mitros T."/>
            <person name="Nelson W."/>
            <person name="Hyten D.L."/>
            <person name="Song Q."/>
            <person name="Thelen J.J."/>
            <person name="Cheng J."/>
            <person name="Xu D."/>
            <person name="Hellsten U."/>
            <person name="May G.D."/>
            <person name="Yu Y."/>
            <person name="Sakurai T."/>
            <person name="Umezawa T."/>
            <person name="Bhattacharyya M.K."/>
            <person name="Sandhu D."/>
            <person name="Valliyodan B."/>
            <person name="Lindquist E."/>
            <person name="Peto M."/>
            <person name="Grant D."/>
            <person name="Shu S."/>
            <person name="Goodstein D."/>
            <person name="Barry K."/>
            <person name="Futrell-Griggs M."/>
            <person name="Abernathy B."/>
            <person name="Du J."/>
            <person name="Tian Z."/>
            <person name="Zhu L."/>
            <person name="Gill N."/>
            <person name="Joshi T."/>
            <person name="Libault M."/>
            <person name="Sethuraman A."/>
            <person name="Zhang X.-C."/>
            <person name="Shinozaki K."/>
            <person name="Nguyen H.T."/>
            <person name="Wing R.A."/>
            <person name="Cregan P."/>
            <person name="Specht J."/>
            <person name="Grimwood J."/>
            <person name="Rokhsar D."/>
            <person name="Stacey G."/>
            <person name="Shoemaker R.C."/>
            <person name="Jackson S.A."/>
        </authorList>
    </citation>
    <scope>NUCLEOTIDE SEQUENCE</scope>
    <source>
        <strain evidence="7">cv. Williams 82</strain>
        <tissue evidence="6">Callus</tissue>
    </source>
</reference>
<dbReference type="PRINTS" id="PR00633">
    <property type="entry name" value="RCCNDNSATION"/>
</dbReference>
<dbReference type="SUPFAM" id="SSF54928">
    <property type="entry name" value="RNA-binding domain, RBD"/>
    <property type="match status" value="1"/>
</dbReference>
<dbReference type="EMBL" id="CM000834">
    <property type="protein sequence ID" value="KRH74759.1"/>
    <property type="molecule type" value="Genomic_DNA"/>
</dbReference>
<reference evidence="7" key="2">
    <citation type="submission" date="2018-02" db="UniProtKB">
        <authorList>
            <consortium name="EnsemblPlants"/>
        </authorList>
    </citation>
    <scope>IDENTIFICATION</scope>
    <source>
        <strain evidence="7">Williams 82</strain>
    </source>
</reference>
<organism evidence="6">
    <name type="scientific">Glycine max</name>
    <name type="common">Soybean</name>
    <name type="synonym">Glycine hispida</name>
    <dbReference type="NCBI Taxonomy" id="3847"/>
    <lineage>
        <taxon>Eukaryota</taxon>
        <taxon>Viridiplantae</taxon>
        <taxon>Streptophyta</taxon>
        <taxon>Embryophyta</taxon>
        <taxon>Tracheophyta</taxon>
        <taxon>Spermatophyta</taxon>
        <taxon>Magnoliopsida</taxon>
        <taxon>eudicotyledons</taxon>
        <taxon>Gunneridae</taxon>
        <taxon>Pentapetalae</taxon>
        <taxon>rosids</taxon>
        <taxon>fabids</taxon>
        <taxon>Fabales</taxon>
        <taxon>Fabaceae</taxon>
        <taxon>Papilionoideae</taxon>
        <taxon>50 kb inversion clade</taxon>
        <taxon>NPAAA clade</taxon>
        <taxon>indigoferoid/millettioid clade</taxon>
        <taxon>Phaseoleae</taxon>
        <taxon>Glycine</taxon>
        <taxon>Glycine subgen. Soja</taxon>
    </lineage>
</organism>
<proteinExistence type="predicted"/>
<dbReference type="InterPro" id="IPR051210">
    <property type="entry name" value="Ub_ligase/GEF_domain"/>
</dbReference>
<dbReference type="PROSITE" id="PS00626">
    <property type="entry name" value="RCC1_2"/>
    <property type="match status" value="1"/>
</dbReference>
<evidence type="ECO:0000256" key="3">
    <source>
        <dbReference type="PROSITE-ProRule" id="PRU00235"/>
    </source>
</evidence>
<dbReference type="PANTHER" id="PTHR22870:SF466">
    <property type="entry name" value="ANKYRIN REPEAT-CONTAINING PROTEIN"/>
    <property type="match status" value="1"/>
</dbReference>
<dbReference type="GO" id="GO:0003723">
    <property type="term" value="F:RNA binding"/>
    <property type="evidence" value="ECO:0007669"/>
    <property type="project" value="UniProtKB-UniRule"/>
</dbReference>
<protein>
    <recommendedName>
        <fullName evidence="5">RRM domain-containing protein</fullName>
    </recommendedName>
</protein>
<evidence type="ECO:0000256" key="1">
    <source>
        <dbReference type="ARBA" id="ARBA00022737"/>
    </source>
</evidence>
<dbReference type="STRING" id="3847.A0A0R0L6A0"/>
<evidence type="ECO:0000313" key="7">
    <source>
        <dbReference type="EnsemblPlants" id="KRH74759"/>
    </source>
</evidence>
<feature type="repeat" description="RCC1" evidence="3">
    <location>
        <begin position="350"/>
        <end position="403"/>
    </location>
</feature>
<dbReference type="SMART" id="SM00360">
    <property type="entry name" value="RRM"/>
    <property type="match status" value="1"/>
</dbReference>
<dbReference type="SUPFAM" id="SSF50985">
    <property type="entry name" value="RCC1/BLIP-II"/>
    <property type="match status" value="2"/>
</dbReference>
<dbReference type="Gene3D" id="2.130.10.30">
    <property type="entry name" value="Regulator of chromosome condensation 1/beta-lactamase-inhibitor protein II"/>
    <property type="match status" value="2"/>
</dbReference>
<dbReference type="PROSITE" id="PS50012">
    <property type="entry name" value="RCC1_3"/>
    <property type="match status" value="6"/>
</dbReference>
<feature type="domain" description="RRM" evidence="5">
    <location>
        <begin position="40"/>
        <end position="115"/>
    </location>
</feature>
<feature type="repeat" description="RCC1" evidence="3">
    <location>
        <begin position="190"/>
        <end position="241"/>
    </location>
</feature>
<dbReference type="InterPro" id="IPR012677">
    <property type="entry name" value="Nucleotide-bd_a/b_plait_sf"/>
</dbReference>
<dbReference type="InterPro" id="IPR000408">
    <property type="entry name" value="Reg_chr_condens"/>
</dbReference>
<gene>
    <name evidence="6" type="ORF">GLYMA_01G041600</name>
</gene>
<dbReference type="InterPro" id="IPR058923">
    <property type="entry name" value="RCC1-like_dom"/>
</dbReference>
<name>A0A0R0L6A0_SOYBN</name>
<dbReference type="EnsemblPlants" id="KRH74759">
    <property type="protein sequence ID" value="KRH74759"/>
    <property type="gene ID" value="GLYMA_01G041600"/>
</dbReference>
<dbReference type="InParanoid" id="A0A0R0L6A0"/>
<dbReference type="FunCoup" id="A0A0R0L6A0">
    <property type="interactions" value="2684"/>
</dbReference>
<dbReference type="Pfam" id="PF00076">
    <property type="entry name" value="RRM_1"/>
    <property type="match status" value="1"/>
</dbReference>